<dbReference type="RefSeq" id="WP_118278704.1">
    <property type="nucleotide sequence ID" value="NZ_JAQDJO010000004.1"/>
</dbReference>
<dbReference type="EMBL" id="QRMI01000004">
    <property type="protein sequence ID" value="RHJ63594.1"/>
    <property type="molecule type" value="Genomic_DNA"/>
</dbReference>
<dbReference type="Proteomes" id="UP000285832">
    <property type="component" value="Unassembled WGS sequence"/>
</dbReference>
<sequence>MKKTIQRVLAAVILFAMILSGGFSEVGKVHAEKQQGTTKRAIYVVFDNSGSMYGDGNKAWSQATYAMEVFAAMMNYESGDVMKVFPMHDITTDGNTGSATKSSMEIRGKDDIAQIHNMYTPKPGGTPYTQVNNAAGELTKLLNAGSVDEG</sequence>
<comment type="caution">
    <text evidence="1">The sequence shown here is derived from an EMBL/GenBank/DDBJ whole genome shotgun (WGS) entry which is preliminary data.</text>
</comment>
<dbReference type="AlphaFoldDB" id="A0A415D8Z6"/>
<organism evidence="1 2">
    <name type="scientific">[Ruminococcus] lactaris</name>
    <dbReference type="NCBI Taxonomy" id="46228"/>
    <lineage>
        <taxon>Bacteria</taxon>
        <taxon>Bacillati</taxon>
        <taxon>Bacillota</taxon>
        <taxon>Clostridia</taxon>
        <taxon>Lachnospirales</taxon>
        <taxon>Lachnospiraceae</taxon>
        <taxon>Mediterraneibacter</taxon>
    </lineage>
</organism>
<gene>
    <name evidence="1" type="ORF">DW116_02615</name>
</gene>
<accession>A0A415D8Z6</accession>
<proteinExistence type="predicted"/>
<evidence type="ECO:0008006" key="3">
    <source>
        <dbReference type="Google" id="ProtNLM"/>
    </source>
</evidence>
<protein>
    <recommendedName>
        <fullName evidence="3">VWA domain-containing protein</fullName>
    </recommendedName>
</protein>
<evidence type="ECO:0000313" key="2">
    <source>
        <dbReference type="Proteomes" id="UP000285832"/>
    </source>
</evidence>
<name>A0A415D8Z6_9FIRM</name>
<evidence type="ECO:0000313" key="1">
    <source>
        <dbReference type="EMBL" id="RHJ63594.1"/>
    </source>
</evidence>
<reference evidence="1 2" key="1">
    <citation type="submission" date="2018-08" db="EMBL/GenBank/DDBJ databases">
        <title>A genome reference for cultivated species of the human gut microbiota.</title>
        <authorList>
            <person name="Zou Y."/>
            <person name="Xue W."/>
            <person name="Luo G."/>
        </authorList>
    </citation>
    <scope>NUCLEOTIDE SEQUENCE [LARGE SCALE GENOMIC DNA]</scope>
    <source>
        <strain evidence="1 2">AM09-9</strain>
    </source>
</reference>